<reference evidence="2 3" key="1">
    <citation type="journal article" date="2012" name="BMC Genomics">
        <title>Comparative genomic analysis and phylogenetic position of Theileria equi.</title>
        <authorList>
            <person name="Kappmeyer L.S."/>
            <person name="Thiagarajan M."/>
            <person name="Herndon D.R."/>
            <person name="Ramsay J.D."/>
            <person name="Caler E."/>
            <person name="Djikeng A."/>
            <person name="Gillespie J.J."/>
            <person name="Lau A.O."/>
            <person name="Roalson E.H."/>
            <person name="Silva J.C."/>
            <person name="Silva M.G."/>
            <person name="Suarez C.E."/>
            <person name="Ueti M.W."/>
            <person name="Nene V.M."/>
            <person name="Mealey R.H."/>
            <person name="Knowles D.P."/>
            <person name="Brayton K.A."/>
        </authorList>
    </citation>
    <scope>NUCLEOTIDE SEQUENCE [LARGE SCALE GENOMIC DNA]</scope>
    <source>
        <strain evidence="2 3">WA</strain>
    </source>
</reference>
<dbReference type="GeneID" id="15805855"/>
<keyword evidence="1" id="KW-1133">Transmembrane helix</keyword>
<keyword evidence="3" id="KW-1185">Reference proteome</keyword>
<gene>
    <name evidence="2" type="ORF">BEWA_003610</name>
</gene>
<protein>
    <submittedName>
        <fullName evidence="2">Uncharacterized protein</fullName>
    </submittedName>
</protein>
<dbReference type="SUPFAM" id="SSF88723">
    <property type="entry name" value="PIN domain-like"/>
    <property type="match status" value="1"/>
</dbReference>
<dbReference type="VEuPathDB" id="PiroplasmaDB:BEWA_003610"/>
<dbReference type="Proteomes" id="UP000031512">
    <property type="component" value="Chromosome 3"/>
</dbReference>
<dbReference type="KEGG" id="beq:BEWA_003610"/>
<evidence type="ECO:0000256" key="1">
    <source>
        <dbReference type="SAM" id="Phobius"/>
    </source>
</evidence>
<name>L0B0E3_THEEQ</name>
<organism evidence="2 3">
    <name type="scientific">Theileria equi strain WA</name>
    <dbReference type="NCBI Taxonomy" id="1537102"/>
    <lineage>
        <taxon>Eukaryota</taxon>
        <taxon>Sar</taxon>
        <taxon>Alveolata</taxon>
        <taxon>Apicomplexa</taxon>
        <taxon>Aconoidasida</taxon>
        <taxon>Piroplasmida</taxon>
        <taxon>Theileriidae</taxon>
        <taxon>Theileria</taxon>
    </lineage>
</organism>
<dbReference type="InterPro" id="IPR029060">
    <property type="entry name" value="PIN-like_dom_sf"/>
</dbReference>
<evidence type="ECO:0000313" key="3">
    <source>
        <dbReference type="Proteomes" id="UP000031512"/>
    </source>
</evidence>
<feature type="transmembrane region" description="Helical" evidence="1">
    <location>
        <begin position="27"/>
        <end position="47"/>
    </location>
</feature>
<sequence>MCWIHRGMISSAVANVTGDSCEKYLKFILSMLTLLLSYQITPIMVLPEAVMTYRRRRLGSRSLWNECNEWKSDGKMLSIDLST</sequence>
<keyword evidence="1" id="KW-0472">Membrane</keyword>
<accession>L0B0E3</accession>
<keyword evidence="1" id="KW-0812">Transmembrane</keyword>
<dbReference type="RefSeq" id="XP_004830619.1">
    <property type="nucleotide sequence ID" value="XM_004830562.1"/>
</dbReference>
<dbReference type="STRING" id="1537102.L0B0E3"/>
<dbReference type="EMBL" id="CP001670">
    <property type="protein sequence ID" value="AFZ80953.1"/>
    <property type="molecule type" value="Genomic_DNA"/>
</dbReference>
<proteinExistence type="predicted"/>
<evidence type="ECO:0000313" key="2">
    <source>
        <dbReference type="EMBL" id="AFZ80953.1"/>
    </source>
</evidence>
<dbReference type="Gene3D" id="3.40.50.1010">
    <property type="entry name" value="5'-nuclease"/>
    <property type="match status" value="1"/>
</dbReference>
<dbReference type="AlphaFoldDB" id="L0B0E3"/>